<comment type="cofactor">
    <cofactor evidence="15">
        <name>Zn(2+)</name>
        <dbReference type="ChEBI" id="CHEBI:29105"/>
    </cofactor>
    <text evidence="15">Binds 1 zinc ion per subunit.</text>
</comment>
<dbReference type="STRING" id="1307763.L21SP4_01640"/>
<dbReference type="GO" id="GO:0005524">
    <property type="term" value="F:ATP binding"/>
    <property type="evidence" value="ECO:0007669"/>
    <property type="project" value="UniProtKB-UniRule"/>
</dbReference>
<dbReference type="InterPro" id="IPR003959">
    <property type="entry name" value="ATPase_AAA_core"/>
</dbReference>
<dbReference type="Gene3D" id="3.30.720.210">
    <property type="match status" value="1"/>
</dbReference>
<evidence type="ECO:0000256" key="14">
    <source>
        <dbReference type="ARBA" id="ARBA00061570"/>
    </source>
</evidence>
<dbReference type="OrthoDB" id="9809379at2"/>
<dbReference type="Gene3D" id="1.10.8.60">
    <property type="match status" value="1"/>
</dbReference>
<feature type="region of interest" description="Disordered" evidence="17">
    <location>
        <begin position="1"/>
        <end position="24"/>
    </location>
</feature>
<dbReference type="GO" id="GO:0030163">
    <property type="term" value="P:protein catabolic process"/>
    <property type="evidence" value="ECO:0007669"/>
    <property type="project" value="UniProtKB-UniRule"/>
</dbReference>
<dbReference type="PANTHER" id="PTHR23076">
    <property type="entry name" value="METALLOPROTEASE M41 FTSH"/>
    <property type="match status" value="1"/>
</dbReference>
<dbReference type="InterPro" id="IPR011546">
    <property type="entry name" value="Pept_M41_FtsH_extracell"/>
</dbReference>
<dbReference type="InterPro" id="IPR027417">
    <property type="entry name" value="P-loop_NTPase"/>
</dbReference>
<evidence type="ECO:0000256" key="13">
    <source>
        <dbReference type="ARBA" id="ARBA00023136"/>
    </source>
</evidence>
<dbReference type="GO" id="GO:0005886">
    <property type="term" value="C:plasma membrane"/>
    <property type="evidence" value="ECO:0007669"/>
    <property type="project" value="UniProtKB-SubCell"/>
</dbReference>
<evidence type="ECO:0000256" key="12">
    <source>
        <dbReference type="ARBA" id="ARBA00023049"/>
    </source>
</evidence>
<dbReference type="SUPFAM" id="SSF140990">
    <property type="entry name" value="FtsH protease domain-like"/>
    <property type="match status" value="1"/>
</dbReference>
<dbReference type="FunFam" id="3.40.50.300:FF:000001">
    <property type="entry name" value="ATP-dependent zinc metalloprotease FtsH"/>
    <property type="match status" value="1"/>
</dbReference>
<evidence type="ECO:0000256" key="1">
    <source>
        <dbReference type="ARBA" id="ARBA00004370"/>
    </source>
</evidence>
<evidence type="ECO:0000256" key="9">
    <source>
        <dbReference type="ARBA" id="ARBA00022833"/>
    </source>
</evidence>
<dbReference type="InterPro" id="IPR003593">
    <property type="entry name" value="AAA+_ATPase"/>
</dbReference>
<comment type="subunit">
    <text evidence="15">Homohexamer.</text>
</comment>
<feature type="compositionally biased region" description="Basic and acidic residues" evidence="17">
    <location>
        <begin position="102"/>
        <end position="111"/>
    </location>
</feature>
<keyword evidence="5 15" id="KW-0812">Transmembrane</keyword>
<dbReference type="Pfam" id="PF00004">
    <property type="entry name" value="AAA"/>
    <property type="match status" value="1"/>
</dbReference>
<dbReference type="GO" id="GO:0006508">
    <property type="term" value="P:proteolysis"/>
    <property type="evidence" value="ECO:0007669"/>
    <property type="project" value="UniProtKB-KW"/>
</dbReference>
<evidence type="ECO:0000256" key="15">
    <source>
        <dbReference type="HAMAP-Rule" id="MF_01458"/>
    </source>
</evidence>
<keyword evidence="3 15" id="KW-1003">Cell membrane</keyword>
<evidence type="ECO:0000256" key="4">
    <source>
        <dbReference type="ARBA" id="ARBA00022670"/>
    </source>
</evidence>
<dbReference type="HAMAP" id="MF_01458">
    <property type="entry name" value="FtsH"/>
    <property type="match status" value="1"/>
</dbReference>
<dbReference type="GO" id="GO:0004176">
    <property type="term" value="F:ATP-dependent peptidase activity"/>
    <property type="evidence" value="ECO:0007669"/>
    <property type="project" value="InterPro"/>
</dbReference>
<evidence type="ECO:0000256" key="6">
    <source>
        <dbReference type="ARBA" id="ARBA00022723"/>
    </source>
</evidence>
<dbReference type="AlphaFoldDB" id="A0A0G3EEY7"/>
<evidence type="ECO:0000313" key="20">
    <source>
        <dbReference type="Proteomes" id="UP000035268"/>
    </source>
</evidence>
<sequence length="655" mass="73203">MAEQKEQHRRKKQDNQDPSPPAPSGVGNLGLWRWILAFLLIWAVTSVFQRMMARRAERVPVSYTVFKQQVRTGNVERVTLQGPEIRGEFESPYHPPAPEQADTERTKEGFGRFRTTRPPVEDPDLIPLLEEKGVGIEAKAVKQQEWIGMLLLMLPWLLLIGYFVYAGRKMRRQMGGGGAGGGPAGLFNIGQSKARRVQKSMCRDRYDDVAGNENAKRDLREIVDYLKDPGKFTALGAHIPKGVLLTGPPGTGKTLLARATAGEAEVPFFSISGSEFIEMFVGVGASRVRNMFKQAKDSAPAIIFIDEIDSIGRSRGTGLGGGHDEREQTLNQILSEMDGFEPHESVVVISATNRPDVLDPALTRPGRFDRRIVLEPPAREAREKILGIHAREVPLAEEVDLSNVAARTVGFSGADLRNLVNEAALMAGRRERKQVTTEDFEDARDKLMLGARREETLEEEEKRRIAWHESGHALLAELLEHTDPLEKVTIIPRGRALGVTEQSPEIERHQYVKDYLLDRICSALGGRAAEEVVFGDTSNGAASDLDQVTRIARHMVCRWGMSKKIGPMTLGGEQSNVFLGREITQQKEYSEETAKRVDDEVRRIVSEMEERAVDLLRRNRARLDALAQTLLEEETVPRSRIRQLLEETPPEGDHA</sequence>
<comment type="similarity">
    <text evidence="16">Belongs to the AAA ATPase family.</text>
</comment>
<evidence type="ECO:0000256" key="16">
    <source>
        <dbReference type="RuleBase" id="RU003651"/>
    </source>
</evidence>
<keyword evidence="7 15" id="KW-0547">Nucleotide-binding</keyword>
<feature type="binding site" evidence="15">
    <location>
        <position position="544"/>
    </location>
    <ligand>
        <name>Zn(2+)</name>
        <dbReference type="ChEBI" id="CHEBI:29105"/>
        <note>catalytic</note>
    </ligand>
</feature>
<gene>
    <name evidence="19" type="primary">ftsH_1</name>
    <name evidence="15" type="synonym">ftsH</name>
    <name evidence="19" type="ORF">L21SP4_01640</name>
</gene>
<keyword evidence="9 15" id="KW-0862">Zinc</keyword>
<dbReference type="GO" id="GO:0004222">
    <property type="term" value="F:metalloendopeptidase activity"/>
    <property type="evidence" value="ECO:0007669"/>
    <property type="project" value="InterPro"/>
</dbReference>
<dbReference type="EC" id="3.4.24.-" evidence="15"/>
<dbReference type="FunFam" id="1.10.8.60:FF:000001">
    <property type="entry name" value="ATP-dependent zinc metalloprotease FtsH"/>
    <property type="match status" value="1"/>
</dbReference>
<dbReference type="InterPro" id="IPR037219">
    <property type="entry name" value="Peptidase_M41-like"/>
</dbReference>
<protein>
    <recommendedName>
        <fullName evidence="15">ATP-dependent zinc metalloprotease FtsH</fullName>
        <ecNumber evidence="15">3.4.24.-</ecNumber>
    </recommendedName>
</protein>
<dbReference type="FunFam" id="1.20.58.760:FF:000001">
    <property type="entry name" value="ATP-dependent zinc metalloprotease FtsH"/>
    <property type="match status" value="1"/>
</dbReference>
<dbReference type="SUPFAM" id="SSF52540">
    <property type="entry name" value="P-loop containing nucleoside triphosphate hydrolases"/>
    <property type="match status" value="1"/>
</dbReference>
<evidence type="ECO:0000256" key="10">
    <source>
        <dbReference type="ARBA" id="ARBA00022840"/>
    </source>
</evidence>
<reference evidence="19 20" key="2">
    <citation type="journal article" date="2016" name="ISME J.">
        <title>Characterization of the first cultured representative of Verrucomicrobia subdivision 5 indicates the proposal of a novel phylum.</title>
        <authorList>
            <person name="Spring S."/>
            <person name="Bunk B."/>
            <person name="Sproer C."/>
            <person name="Schumann P."/>
            <person name="Rohde M."/>
            <person name="Tindall B.J."/>
            <person name="Klenk H.P."/>
        </authorList>
    </citation>
    <scope>NUCLEOTIDE SEQUENCE [LARGE SCALE GENOMIC DNA]</scope>
    <source>
        <strain evidence="19 20">L21-Fru-AB</strain>
    </source>
</reference>
<dbReference type="EMBL" id="CP010904">
    <property type="protein sequence ID" value="AKJ64883.1"/>
    <property type="molecule type" value="Genomic_DNA"/>
</dbReference>
<dbReference type="Pfam" id="PF01434">
    <property type="entry name" value="Peptidase_M41"/>
    <property type="match status" value="1"/>
</dbReference>
<comment type="function">
    <text evidence="15">Acts as a processive, ATP-dependent zinc metallopeptidase for both cytoplasmic and membrane proteins. Plays a role in the quality control of integral membrane proteins.</text>
</comment>
<keyword evidence="13 15" id="KW-0472">Membrane</keyword>
<keyword evidence="4 15" id="KW-0645">Protease</keyword>
<feature type="binding site" evidence="15">
    <location>
        <position position="468"/>
    </location>
    <ligand>
        <name>Zn(2+)</name>
        <dbReference type="ChEBI" id="CHEBI:29105"/>
        <note>catalytic</note>
    </ligand>
</feature>
<keyword evidence="12 15" id="KW-0482">Metalloprotease</keyword>
<comment type="similarity">
    <text evidence="14 15">In the central section; belongs to the AAA ATPase family.</text>
</comment>
<dbReference type="SMART" id="SM00382">
    <property type="entry name" value="AAA"/>
    <property type="match status" value="1"/>
</dbReference>
<dbReference type="PATRIC" id="fig|1609981.3.peg.1701"/>
<feature type="binding site" evidence="15">
    <location>
        <position position="472"/>
    </location>
    <ligand>
        <name>Zn(2+)</name>
        <dbReference type="ChEBI" id="CHEBI:29105"/>
        <note>catalytic</note>
    </ligand>
</feature>
<dbReference type="CDD" id="cd19501">
    <property type="entry name" value="RecA-like_FtsH"/>
    <property type="match status" value="1"/>
</dbReference>
<evidence type="ECO:0000256" key="7">
    <source>
        <dbReference type="ARBA" id="ARBA00022741"/>
    </source>
</evidence>
<comment type="subcellular location">
    <subcellularLocation>
        <location evidence="15">Cell membrane</location>
        <topology evidence="15">Multi-pass membrane protein</topology>
        <orientation evidence="15">Cytoplasmic side</orientation>
    </subcellularLocation>
    <subcellularLocation>
        <location evidence="1">Membrane</location>
    </subcellularLocation>
</comment>
<keyword evidence="10 15" id="KW-0067">ATP-binding</keyword>
<dbReference type="GO" id="GO:0008270">
    <property type="term" value="F:zinc ion binding"/>
    <property type="evidence" value="ECO:0007669"/>
    <property type="project" value="UniProtKB-UniRule"/>
</dbReference>
<dbReference type="Proteomes" id="UP000035268">
    <property type="component" value="Chromosome"/>
</dbReference>
<evidence type="ECO:0000256" key="2">
    <source>
        <dbReference type="ARBA" id="ARBA00010044"/>
    </source>
</evidence>
<dbReference type="Pfam" id="PF06480">
    <property type="entry name" value="FtsH_ext"/>
    <property type="match status" value="1"/>
</dbReference>
<evidence type="ECO:0000256" key="5">
    <source>
        <dbReference type="ARBA" id="ARBA00022692"/>
    </source>
</evidence>
<dbReference type="PANTHER" id="PTHR23076:SF97">
    <property type="entry name" value="ATP-DEPENDENT ZINC METALLOPROTEASE YME1L1"/>
    <property type="match status" value="1"/>
</dbReference>
<comment type="similarity">
    <text evidence="2 15">In the C-terminal section; belongs to the peptidase M41 family.</text>
</comment>
<dbReference type="InterPro" id="IPR003960">
    <property type="entry name" value="ATPase_AAA_CS"/>
</dbReference>
<dbReference type="PROSITE" id="PS00674">
    <property type="entry name" value="AAA"/>
    <property type="match status" value="1"/>
</dbReference>
<evidence type="ECO:0000313" key="19">
    <source>
        <dbReference type="EMBL" id="AKJ64883.1"/>
    </source>
</evidence>
<keyword evidence="20" id="KW-1185">Reference proteome</keyword>
<dbReference type="InterPro" id="IPR005936">
    <property type="entry name" value="FtsH"/>
</dbReference>
<keyword evidence="8 15" id="KW-0378">Hydrolase</keyword>
<feature type="transmembrane region" description="Helical" evidence="15">
    <location>
        <begin position="146"/>
        <end position="165"/>
    </location>
</feature>
<evidence type="ECO:0000259" key="18">
    <source>
        <dbReference type="SMART" id="SM00382"/>
    </source>
</evidence>
<evidence type="ECO:0000256" key="8">
    <source>
        <dbReference type="ARBA" id="ARBA00022801"/>
    </source>
</evidence>
<feature type="binding site" evidence="15">
    <location>
        <begin position="247"/>
        <end position="254"/>
    </location>
    <ligand>
        <name>ATP</name>
        <dbReference type="ChEBI" id="CHEBI:30616"/>
    </ligand>
</feature>
<dbReference type="Gene3D" id="3.40.50.300">
    <property type="entry name" value="P-loop containing nucleotide triphosphate hydrolases"/>
    <property type="match status" value="1"/>
</dbReference>
<dbReference type="KEGG" id="vbl:L21SP4_01640"/>
<feature type="active site" evidence="15">
    <location>
        <position position="469"/>
    </location>
</feature>
<feature type="region of interest" description="Disordered" evidence="17">
    <location>
        <begin position="86"/>
        <end position="116"/>
    </location>
</feature>
<proteinExistence type="inferred from homology"/>
<dbReference type="Gene3D" id="1.20.58.760">
    <property type="entry name" value="Peptidase M41"/>
    <property type="match status" value="1"/>
</dbReference>
<organism evidence="19 20">
    <name type="scientific">Kiritimatiella glycovorans</name>
    <dbReference type="NCBI Taxonomy" id="1307763"/>
    <lineage>
        <taxon>Bacteria</taxon>
        <taxon>Pseudomonadati</taxon>
        <taxon>Kiritimatiellota</taxon>
        <taxon>Kiritimatiellia</taxon>
        <taxon>Kiritimatiellales</taxon>
        <taxon>Kiritimatiellaceae</taxon>
        <taxon>Kiritimatiella</taxon>
    </lineage>
</organism>
<dbReference type="GO" id="GO:0016887">
    <property type="term" value="F:ATP hydrolysis activity"/>
    <property type="evidence" value="ECO:0007669"/>
    <property type="project" value="UniProtKB-UniRule"/>
</dbReference>
<evidence type="ECO:0000256" key="3">
    <source>
        <dbReference type="ARBA" id="ARBA00022475"/>
    </source>
</evidence>
<feature type="domain" description="AAA+ ATPase" evidence="18">
    <location>
        <begin position="239"/>
        <end position="378"/>
    </location>
</feature>
<keyword evidence="6 15" id="KW-0479">Metal-binding</keyword>
<dbReference type="InterPro" id="IPR000642">
    <property type="entry name" value="Peptidase_M41"/>
</dbReference>
<dbReference type="RefSeq" id="WP_082116634.1">
    <property type="nucleotide sequence ID" value="NZ_CP010904.1"/>
</dbReference>
<dbReference type="InterPro" id="IPR041569">
    <property type="entry name" value="AAA_lid_3"/>
</dbReference>
<accession>A0A0G3EEY7</accession>
<keyword evidence="11 15" id="KW-1133">Transmembrane helix</keyword>
<feature type="transmembrane region" description="Helical" evidence="15">
    <location>
        <begin position="31"/>
        <end position="48"/>
    </location>
</feature>
<name>A0A0G3EEY7_9BACT</name>
<dbReference type="Pfam" id="PF17862">
    <property type="entry name" value="AAA_lid_3"/>
    <property type="match status" value="1"/>
</dbReference>
<dbReference type="NCBIfam" id="TIGR01241">
    <property type="entry name" value="FtsH_fam"/>
    <property type="match status" value="1"/>
</dbReference>
<evidence type="ECO:0000256" key="17">
    <source>
        <dbReference type="SAM" id="MobiDB-lite"/>
    </source>
</evidence>
<evidence type="ECO:0000256" key="11">
    <source>
        <dbReference type="ARBA" id="ARBA00022989"/>
    </source>
</evidence>
<reference evidence="20" key="1">
    <citation type="submission" date="2015-02" db="EMBL/GenBank/DDBJ databases">
        <title>Description and complete genome sequence of the first cultured representative of the subdivision 5 of the Verrucomicrobia phylum.</title>
        <authorList>
            <person name="Spring S."/>
            <person name="Bunk B."/>
            <person name="Sproer C."/>
            <person name="Klenk H.-P."/>
        </authorList>
    </citation>
    <scope>NUCLEOTIDE SEQUENCE [LARGE SCALE GENOMIC DNA]</scope>
    <source>
        <strain evidence="20">L21-Fru-AB</strain>
    </source>
</reference>